<dbReference type="RefSeq" id="WP_100175763.1">
    <property type="nucleotide sequence ID" value="NZ_LFJC01000003.1"/>
</dbReference>
<accession>A0A2M6U7I2</accession>
<reference evidence="1 2" key="1">
    <citation type="submission" date="2015-06" db="EMBL/GenBank/DDBJ databases">
        <title>Comparative genome analysis of nirS-carrying Bradyrhizobium sp. strains.</title>
        <authorList>
            <person name="Ishii S."/>
            <person name="Jang J."/>
            <person name="Nishizawa T."/>
            <person name="Senoo K."/>
        </authorList>
    </citation>
    <scope>NUCLEOTIDE SEQUENCE [LARGE SCALE GENOMIC DNA]</scope>
    <source>
        <strain evidence="1 2">TSA1</strain>
    </source>
</reference>
<gene>
    <name evidence="1" type="ORF">TSA1_07040</name>
</gene>
<evidence type="ECO:0000313" key="1">
    <source>
        <dbReference type="EMBL" id="PIT00542.1"/>
    </source>
</evidence>
<comment type="caution">
    <text evidence="1">The sequence shown here is derived from an EMBL/GenBank/DDBJ whole genome shotgun (WGS) entry which is preliminary data.</text>
</comment>
<dbReference type="Proteomes" id="UP000228930">
    <property type="component" value="Unassembled WGS sequence"/>
</dbReference>
<protein>
    <submittedName>
        <fullName evidence="1">Uncharacterized protein</fullName>
    </submittedName>
</protein>
<sequence>MKIALLSLAMLGGQLVTPVSDRVPKLNVEATCKATVATDKAMGLDLAQSYDDCMRDEDAAQQQLASVWLANSDQIRNQCVGEATAGGSDSYVDLLTCMQMTDLAKSLAPATALRGASKNRNKK</sequence>
<name>A0A2M6U7I2_9BRAD</name>
<keyword evidence="2" id="KW-1185">Reference proteome</keyword>
<proteinExistence type="predicted"/>
<dbReference type="EMBL" id="LFJC01000003">
    <property type="protein sequence ID" value="PIT00542.1"/>
    <property type="molecule type" value="Genomic_DNA"/>
</dbReference>
<organism evidence="1 2">
    <name type="scientific">Bradyrhizobium nitroreducens</name>
    <dbReference type="NCBI Taxonomy" id="709803"/>
    <lineage>
        <taxon>Bacteria</taxon>
        <taxon>Pseudomonadati</taxon>
        <taxon>Pseudomonadota</taxon>
        <taxon>Alphaproteobacteria</taxon>
        <taxon>Hyphomicrobiales</taxon>
        <taxon>Nitrobacteraceae</taxon>
        <taxon>Bradyrhizobium</taxon>
    </lineage>
</organism>
<evidence type="ECO:0000313" key="2">
    <source>
        <dbReference type="Proteomes" id="UP000228930"/>
    </source>
</evidence>
<dbReference type="AlphaFoldDB" id="A0A2M6U7I2"/>